<dbReference type="InterPro" id="IPR011108">
    <property type="entry name" value="RMMBL"/>
</dbReference>
<feature type="domain" description="Beta-Casp" evidence="3">
    <location>
        <begin position="261"/>
        <end position="386"/>
    </location>
</feature>
<evidence type="ECO:0000259" key="3">
    <source>
        <dbReference type="SMART" id="SM01027"/>
    </source>
</evidence>
<dbReference type="Pfam" id="PF07521">
    <property type="entry name" value="RMMBL"/>
    <property type="match status" value="1"/>
</dbReference>
<reference evidence="4" key="1">
    <citation type="submission" date="2015-08" db="EMBL/GenBank/DDBJ databases">
        <authorList>
            <person name="Babu N.S."/>
            <person name="Beckwith C.J."/>
            <person name="Beseler K.G."/>
            <person name="Brison A."/>
            <person name="Carone J.V."/>
            <person name="Caskin T.P."/>
            <person name="Diamond M."/>
            <person name="Durham M.E."/>
            <person name="Foxe J.M."/>
            <person name="Go M."/>
            <person name="Henderson B.A."/>
            <person name="Jones I.B."/>
            <person name="McGettigan J.A."/>
            <person name="Micheletti S.J."/>
            <person name="Nasrallah M.E."/>
            <person name="Ortiz D."/>
            <person name="Piller C.R."/>
            <person name="Privatt S.R."/>
            <person name="Schneider S.L."/>
            <person name="Sharp S."/>
            <person name="Smith T.C."/>
            <person name="Stanton J.D."/>
            <person name="Ullery H.E."/>
            <person name="Wilson R.J."/>
            <person name="Serrano M.G."/>
            <person name="Buck G."/>
            <person name="Lee V."/>
            <person name="Wang Y."/>
            <person name="Carvalho R."/>
            <person name="Voegtly L."/>
            <person name="Shi R."/>
            <person name="Duckworth R."/>
            <person name="Johnson A."/>
            <person name="Loviza R."/>
            <person name="Walstead R."/>
            <person name="Shah Z."/>
            <person name="Kiflezghi M."/>
            <person name="Wade K."/>
            <person name="Ball S.L."/>
            <person name="Bradley K.W."/>
            <person name="Asai D.J."/>
            <person name="Bowman C.A."/>
            <person name="Russell D.A."/>
            <person name="Pope W.H."/>
            <person name="Jacobs-Sera D."/>
            <person name="Hendrix R.W."/>
            <person name="Hatfull G.F."/>
        </authorList>
    </citation>
    <scope>NUCLEOTIDE SEQUENCE</scope>
</reference>
<dbReference type="InterPro" id="IPR001279">
    <property type="entry name" value="Metallo-B-lactamas"/>
</dbReference>
<evidence type="ECO:0000256" key="1">
    <source>
        <dbReference type="ARBA" id="ARBA00022801"/>
    </source>
</evidence>
<evidence type="ECO:0000259" key="2">
    <source>
        <dbReference type="SMART" id="SM00849"/>
    </source>
</evidence>
<name>A0A2P2CCP7_9ZZZZ</name>
<dbReference type="Pfam" id="PF00753">
    <property type="entry name" value="Lactamase_B"/>
    <property type="match status" value="1"/>
</dbReference>
<dbReference type="AlphaFoldDB" id="A0A2P2CCP7"/>
<dbReference type="GO" id="GO:0004521">
    <property type="term" value="F:RNA endonuclease activity"/>
    <property type="evidence" value="ECO:0007669"/>
    <property type="project" value="TreeGrafter"/>
</dbReference>
<dbReference type="Gene3D" id="3.60.15.10">
    <property type="entry name" value="Ribonuclease Z/Hydroxyacylglutathione hydrolase-like"/>
    <property type="match status" value="1"/>
</dbReference>
<keyword evidence="1" id="KW-0378">Hydrolase</keyword>
<dbReference type="PANTHER" id="PTHR11203">
    <property type="entry name" value="CLEAVAGE AND POLYADENYLATION SPECIFICITY FACTOR FAMILY MEMBER"/>
    <property type="match status" value="1"/>
</dbReference>
<protein>
    <submittedName>
        <fullName evidence="4">Beta-lactamase domain protein</fullName>
    </submittedName>
</protein>
<dbReference type="InterPro" id="IPR022712">
    <property type="entry name" value="Beta_Casp"/>
</dbReference>
<dbReference type="InterPro" id="IPR050698">
    <property type="entry name" value="MBL"/>
</dbReference>
<dbReference type="InterPro" id="IPR036866">
    <property type="entry name" value="RibonucZ/Hydroxyglut_hydro"/>
</dbReference>
<dbReference type="PANTHER" id="PTHR11203:SF37">
    <property type="entry name" value="INTEGRATOR COMPLEX SUBUNIT 11"/>
    <property type="match status" value="1"/>
</dbReference>
<proteinExistence type="predicted"/>
<accession>A0A2P2CCP7</accession>
<dbReference type="CDD" id="cd16295">
    <property type="entry name" value="TTHA0252-CPSF-like_MBL-fold"/>
    <property type="match status" value="1"/>
</dbReference>
<dbReference type="SUPFAM" id="SSF56281">
    <property type="entry name" value="Metallo-hydrolase/oxidoreductase"/>
    <property type="match status" value="1"/>
</dbReference>
<dbReference type="EMBL" id="CZKB01000011">
    <property type="protein sequence ID" value="CUR59760.1"/>
    <property type="molecule type" value="Genomic_DNA"/>
</dbReference>
<organism evidence="4">
    <name type="scientific">metagenome</name>
    <dbReference type="NCBI Taxonomy" id="256318"/>
    <lineage>
        <taxon>unclassified sequences</taxon>
        <taxon>metagenomes</taxon>
    </lineage>
</organism>
<gene>
    <name evidence="4" type="ORF">NOCA1190081</name>
</gene>
<dbReference type="Gene3D" id="3.40.50.10890">
    <property type="match status" value="1"/>
</dbReference>
<feature type="domain" description="Metallo-beta-lactamase" evidence="2">
    <location>
        <begin position="28"/>
        <end position="241"/>
    </location>
</feature>
<dbReference type="SMART" id="SM00849">
    <property type="entry name" value="Lactamase_B"/>
    <property type="match status" value="1"/>
</dbReference>
<evidence type="ECO:0000313" key="4">
    <source>
        <dbReference type="EMBL" id="CUR59760.1"/>
    </source>
</evidence>
<sequence length="472" mass="50911">MIPGGASGRRRHAPHPAMTFLGAVGTVTGSRFLLEGPDSRVLVDAGLYQGLAVHRRRNWDPFPGDPAGLDHVILTHAHLDHVGYLPRLVKDGYRGPVTCTRETAELAAIVLRDSAHLQEEDARYANAAGFSKHDPALPLYDSRDVERALALFEPVDYEAPLGLAGGAVATLRSAGHILGSATVEVAMGAHHVVFSGDLGRGHHPLLRPPVDPPPADTVVVESTYGDRTHPAPDPQVLADAITRTVERGGTVLVPAFAVDRTELVLLEIRRLMDQGLVPDVPIHVDSPMALASLDVYRGAAARGGSQFRDDARHLMSDLDVRNVHTVHDAAGSERLNRPDQPCIIISASGMATGGRVVHHLAHQLPDRRNCVVLTGYQAEGTRGRQLAEGARQVKIHGRYVPVRAEIVDVPDFSVHSDADETLQWLSRAPRPPRTVYVVHGEPRSAEALAARIEGDLGWTAVVPSYGERVLLD</sequence>
<dbReference type="GO" id="GO:0016787">
    <property type="term" value="F:hydrolase activity"/>
    <property type="evidence" value="ECO:0007669"/>
    <property type="project" value="UniProtKB-KW"/>
</dbReference>
<dbReference type="SMART" id="SM01027">
    <property type="entry name" value="Beta-Casp"/>
    <property type="match status" value="1"/>
</dbReference>
<dbReference type="Pfam" id="PF10996">
    <property type="entry name" value="Beta-Casp"/>
    <property type="match status" value="1"/>
</dbReference>